<dbReference type="HOGENOM" id="CLU_292731_0_0_1"/>
<dbReference type="KEGG" id="ein:Eint_101110"/>
<sequence length="1040" mass="120447">MVVKWRSTELVFKGKKLRFREEIISVGNFKKWVVVCTQSRIHFFGDEDMTLSRPIKAAIVKEEGVYYHHKENNHVMFISHPFEPEEFVFFHHGFVLREVISGEMILEGRGRYLLRNTGRKEIGLEDPIESSCSGMGDDNFDETNRTRMLIAYKIEEGIRCLVEDYEEDTKNEGGIKMRITEYENFMVGIYGNTALFVRVGGSKGRVKRSKLLSETNVRFEKEAKHLIKYRMRLTRDKYLEFLRINDVLFMGNEIMCSRIRKDLWPKSRIPKKWMQNYYKPFWSGINEVEKNILSCYPRAMQRVFMGAFLQSKEKRFDLLEITEDVMAGIDRVLDEWLARCKSVWEFLGMEIAPIKGLETMSRCKELINYTCPSLSVGQDVMNIKFRRIMRCNLDAITGLKYSDVKNLGYRVIYMEMKKSRILGSTKPTRSINKLCRIAKKHFGDSRIEEVISLFDEKPIIFEIDEYDLENKKEKGYVLRKISNIGGAYLFYGLGVAKEEQSPGQLRFPIYKNGELGEIEIKDPEWMNWPMFNYSVSRSCGLSSFDEISHDFIESRILEFTSTGEGNEFEVAGRIFAFGLQGRLEGVHPQKVGEFITAKYPVVSMALLAGMGMSHLGKRDDLLGKMYLHCLKSPQPLYIHAGCIVGLGMLYAGSGNVFIRNVLSSEANKKGVFGDEQYNKGNKIWYDYTYRVLSSISLSMVYMKTSLDMFKFIELEDSLCELLTNGIVLFGSKQTRFRSKFKRSDTSTPEEVFYSELFLLGLEMNEQLDSIIEEVAKKSRAASFYELYRGSGRLLYVSLYLLYKGIKVDLEGSLFKSILEVCLFAERAMRENDEFKILFDASLVSLSLISNSSCNLDTIRILRRQIKATETGKSLGEQTDLFFTSSRCKQEAQLSMRYGDIERYKMCLGIVTCGMGTLKIASTFHLVLDVISTFFICFPISPVDQEYFNMTRYFLLLSMKENPEGFKSTVKYLKETNKRSRRKLRRDMSRINKIFLKEYSEASDADKKFIIDILTDFYEKYAESDNLLDVEMLKNIACKTP</sequence>
<keyword evidence="2" id="KW-1185">Reference proteome</keyword>
<gene>
    <name evidence="1" type="ORF">Eint_101110</name>
</gene>
<dbReference type="InterPro" id="IPR011989">
    <property type="entry name" value="ARM-like"/>
</dbReference>
<protein>
    <recommendedName>
        <fullName evidence="3">Anaphase-promoting complex subunit 1</fullName>
    </recommendedName>
</protein>
<proteinExistence type="predicted"/>
<evidence type="ECO:0000313" key="2">
    <source>
        <dbReference type="Proteomes" id="UP000002313"/>
    </source>
</evidence>
<organism evidence="1 2">
    <name type="scientific">Encephalitozoon intestinalis (strain ATCC 50506)</name>
    <name type="common">Microsporidian parasite</name>
    <name type="synonym">Septata intestinalis</name>
    <dbReference type="NCBI Taxonomy" id="876142"/>
    <lineage>
        <taxon>Eukaryota</taxon>
        <taxon>Fungi</taxon>
        <taxon>Fungi incertae sedis</taxon>
        <taxon>Microsporidia</taxon>
        <taxon>Unikaryonidae</taxon>
        <taxon>Encephalitozoon</taxon>
    </lineage>
</organism>
<name>E0S9Q1_ENCIT</name>
<evidence type="ECO:0000313" key="1">
    <source>
        <dbReference type="EMBL" id="ADM12436.1"/>
    </source>
</evidence>
<dbReference type="GeneID" id="9699502"/>
<dbReference type="EMBL" id="CP001951">
    <property type="protein sequence ID" value="ADM12436.1"/>
    <property type="molecule type" value="Genomic_DNA"/>
</dbReference>
<accession>E0S9Q1</accession>
<dbReference type="Proteomes" id="UP000002313">
    <property type="component" value="Chromosome X"/>
</dbReference>
<reference evidence="1 2" key="1">
    <citation type="journal article" date="2010" name="Nat. Commun.">
        <title>The complete sequence of the smallest known nuclear genome from the microsporidian Encephalitozoon intestinalis.</title>
        <authorList>
            <person name="Corradi N."/>
            <person name="Pombert J.-F."/>
            <person name="Farinelli L."/>
            <person name="Didier E.S."/>
            <person name="Keeling P.J."/>
        </authorList>
    </citation>
    <scope>NUCLEOTIDE SEQUENCE [LARGE SCALE GENOMIC DNA]</scope>
    <source>
        <strain evidence="1 2">ATCC 50506</strain>
    </source>
</reference>
<dbReference type="VEuPathDB" id="MicrosporidiaDB:Eint_101110"/>
<reference evidence="1 2" key="2">
    <citation type="journal article" date="2012" name="Proc. Natl. Acad. Sci. U.S.A.">
        <title>Gain and loss of multiple functionally related, horizontally transferred genes in the reduced genomes of two microsporidian parasites.</title>
        <authorList>
            <person name="Pombert J.-F."/>
            <person name="Selman M."/>
            <person name="Burki F."/>
            <person name="Bardell F.T."/>
            <person name="Farinelli L."/>
            <person name="Solter L.F."/>
            <person name="Whitman D.W."/>
            <person name="Weiss L.M."/>
            <person name="Corradi N."/>
            <person name="Keeling P.J."/>
        </authorList>
    </citation>
    <scope>NUCLEOTIDE SEQUENCE [LARGE SCALE GENOMIC DNA]</scope>
    <source>
        <strain evidence="1 2">ATCC 50506</strain>
    </source>
</reference>
<dbReference type="AlphaFoldDB" id="E0S9Q1"/>
<evidence type="ECO:0008006" key="3">
    <source>
        <dbReference type="Google" id="ProtNLM"/>
    </source>
</evidence>
<dbReference type="RefSeq" id="XP_003073796.1">
    <property type="nucleotide sequence ID" value="XM_003073750.1"/>
</dbReference>
<dbReference type="Gene3D" id="1.25.10.10">
    <property type="entry name" value="Leucine-rich Repeat Variant"/>
    <property type="match status" value="1"/>
</dbReference>
<dbReference type="OrthoDB" id="26401at2759"/>